<dbReference type="InterPro" id="IPR018247">
    <property type="entry name" value="EF_Hand_1_Ca_BS"/>
</dbReference>
<evidence type="ECO:0000259" key="2">
    <source>
        <dbReference type="PROSITE" id="PS50222"/>
    </source>
</evidence>
<organism evidence="3">
    <name type="scientific">Melanaphis sacchari</name>
    <dbReference type="NCBI Taxonomy" id="742174"/>
    <lineage>
        <taxon>Eukaryota</taxon>
        <taxon>Metazoa</taxon>
        <taxon>Ecdysozoa</taxon>
        <taxon>Arthropoda</taxon>
        <taxon>Hexapoda</taxon>
        <taxon>Insecta</taxon>
        <taxon>Pterygota</taxon>
        <taxon>Neoptera</taxon>
        <taxon>Paraneoptera</taxon>
        <taxon>Hemiptera</taxon>
        <taxon>Sternorrhyncha</taxon>
        <taxon>Aphidomorpha</taxon>
        <taxon>Aphidoidea</taxon>
        <taxon>Aphididae</taxon>
        <taxon>Aphidini</taxon>
        <taxon>Melanaphis</taxon>
    </lineage>
</organism>
<reference evidence="3" key="1">
    <citation type="submission" date="2017-10" db="EMBL/GenBank/DDBJ databases">
        <title>Transcriptome Assembly of Sugarcane Aphid Adults.</title>
        <authorList>
            <person name="Scully E.D."/>
            <person name="Palmer N.A."/>
            <person name="Geib S.M."/>
            <person name="Sarath G."/>
            <person name="Sattler S.E."/>
        </authorList>
    </citation>
    <scope>NUCLEOTIDE SEQUENCE</scope>
    <source>
        <tissue evidence="3">Whole body</tissue>
    </source>
</reference>
<feature type="domain" description="EF-hand" evidence="2">
    <location>
        <begin position="72"/>
        <end position="94"/>
    </location>
</feature>
<accession>A0A2H8TU72</accession>
<evidence type="ECO:0000256" key="1">
    <source>
        <dbReference type="ARBA" id="ARBA00022837"/>
    </source>
</evidence>
<dbReference type="EMBL" id="GFXV01005981">
    <property type="protein sequence ID" value="MBW17786.1"/>
    <property type="molecule type" value="Transcribed_RNA"/>
</dbReference>
<dbReference type="Pfam" id="PF13833">
    <property type="entry name" value="EF-hand_8"/>
    <property type="match status" value="1"/>
</dbReference>
<name>A0A2H8TU72_9HEMI</name>
<dbReference type="GO" id="GO:0005509">
    <property type="term" value="F:calcium ion binding"/>
    <property type="evidence" value="ECO:0007669"/>
    <property type="project" value="InterPro"/>
</dbReference>
<gene>
    <name evidence="3" type="primary">cex-2</name>
</gene>
<dbReference type="Gene3D" id="1.10.238.10">
    <property type="entry name" value="EF-hand"/>
    <property type="match status" value="1"/>
</dbReference>
<protein>
    <submittedName>
        <fullName evidence="3">Calexcitin-2</fullName>
    </submittedName>
</protein>
<dbReference type="Pfam" id="PF13202">
    <property type="entry name" value="EF-hand_5"/>
    <property type="match status" value="1"/>
</dbReference>
<dbReference type="CDD" id="cd00051">
    <property type="entry name" value="EFh"/>
    <property type="match status" value="1"/>
</dbReference>
<dbReference type="SMART" id="SM00054">
    <property type="entry name" value="EFh"/>
    <property type="match status" value="3"/>
</dbReference>
<dbReference type="PROSITE" id="PS00018">
    <property type="entry name" value="EF_HAND_1"/>
    <property type="match status" value="3"/>
</dbReference>
<feature type="domain" description="EF-hand" evidence="2">
    <location>
        <begin position="101"/>
        <end position="136"/>
    </location>
</feature>
<dbReference type="AlphaFoldDB" id="A0A2H8TU72"/>
<dbReference type="InterPro" id="IPR002048">
    <property type="entry name" value="EF_hand_dom"/>
</dbReference>
<sequence>MSSISQFRKNKLMYVFNVFFDVNSSGTIDKKDFEIAIERFCNLRGWSGDSEKVEKTRSCLLKVWDGLQSGADKDQDGQVTQDEWCAMWDEFSKNPSAPQEWQTHYMNFMFDLVDTSGDGSIDEAEFCEVCQNNGVPAVEAADAYKRFSKAGTVQVSRDEFAKYWVEFFSSEDPMALGNFIFGKTSFN</sequence>
<dbReference type="InterPro" id="IPR011992">
    <property type="entry name" value="EF-hand-dom_pair"/>
</dbReference>
<keyword evidence="1" id="KW-0106">Calcium</keyword>
<proteinExistence type="predicted"/>
<dbReference type="PROSITE" id="PS50222">
    <property type="entry name" value="EF_HAND_2"/>
    <property type="match status" value="3"/>
</dbReference>
<dbReference type="SUPFAM" id="SSF47473">
    <property type="entry name" value="EF-hand"/>
    <property type="match status" value="1"/>
</dbReference>
<feature type="domain" description="EF-hand" evidence="2">
    <location>
        <begin position="20"/>
        <end position="43"/>
    </location>
</feature>
<dbReference type="OrthoDB" id="9974725at2759"/>
<evidence type="ECO:0000313" key="3">
    <source>
        <dbReference type="EMBL" id="MBW17786.1"/>
    </source>
</evidence>